<evidence type="ECO:0000313" key="4">
    <source>
        <dbReference type="Proteomes" id="UP001201980"/>
    </source>
</evidence>
<dbReference type="SUPFAM" id="SSF56112">
    <property type="entry name" value="Protein kinase-like (PK-like)"/>
    <property type="match status" value="1"/>
</dbReference>
<organism evidence="3 4">
    <name type="scientific">Zalerion maritima</name>
    <dbReference type="NCBI Taxonomy" id="339359"/>
    <lineage>
        <taxon>Eukaryota</taxon>
        <taxon>Fungi</taxon>
        <taxon>Dikarya</taxon>
        <taxon>Ascomycota</taxon>
        <taxon>Pezizomycotina</taxon>
        <taxon>Sordariomycetes</taxon>
        <taxon>Lulworthiomycetidae</taxon>
        <taxon>Lulworthiales</taxon>
        <taxon>Lulworthiaceae</taxon>
        <taxon>Zalerion</taxon>
    </lineage>
</organism>
<accession>A0AAD5RG42</accession>
<sequence length="516" mass="58263">MASEIHRLVAGLSKMQIAEFFAEHAPLSQEECNRWAEMANGSRVRASDVQGATSYTMVPVDSVAGSVVQFRSPDYALDLGFLAFVEKTYGRRFVPGHRNAGMLGMLHVYTMDNVHGISAYLAREQLRENGCRLLSTTVQDLASFFASAWHNTPPSMPIPGRGELYASYESQLQQLHGGLPVRFRATLKRLLKQLPELFAEDWPLVPNHTDLLENNIHVSLETGSITGICDWKDATVGPFGTSIEGLECLLGERTMKGWRWLASQMNLRRQFWQAFYAAMGSRTAELEQRIDTARLVGVFLTHGLVWVDAENRAPATEGSSALGYLEAVTLGLEEVLGNGELLSSSLHLGTALQRCDRVRYPDRPDTGSPTSTFNMDFQTQLEQLQRKLEEAEQQRQQEREHAEEAEQQRDEAEQQRQRERERADEAEHESRKTMLPEYIRGCHELIFTKFTVQPNKDRFEYIQHTSVEEPVMIIVEHLKDEDGAKTAFNIGGGIVFKNYPNAISDVTENPIKRCTV</sequence>
<dbReference type="AlphaFoldDB" id="A0AAD5RG42"/>
<name>A0AAD5RG42_9PEZI</name>
<comment type="caution">
    <text evidence="3">The sequence shown here is derived from an EMBL/GenBank/DDBJ whole genome shotgun (WGS) entry which is preliminary data.</text>
</comment>
<gene>
    <name evidence="3" type="ORF">MKZ38_009167</name>
</gene>
<dbReference type="Proteomes" id="UP001201980">
    <property type="component" value="Unassembled WGS sequence"/>
</dbReference>
<dbReference type="InterPro" id="IPR002575">
    <property type="entry name" value="Aminoglycoside_PTrfase"/>
</dbReference>
<dbReference type="Gene3D" id="3.90.1200.10">
    <property type="match status" value="1"/>
</dbReference>
<proteinExistence type="predicted"/>
<reference evidence="3" key="1">
    <citation type="submission" date="2022-07" db="EMBL/GenBank/DDBJ databases">
        <title>Draft genome sequence of Zalerion maritima ATCC 34329, a (micro)plastics degrading marine fungus.</title>
        <authorList>
            <person name="Paco A."/>
            <person name="Goncalves M.F.M."/>
            <person name="Rocha-Santos T.A.P."/>
            <person name="Alves A."/>
        </authorList>
    </citation>
    <scope>NUCLEOTIDE SEQUENCE</scope>
    <source>
        <strain evidence="3">ATCC 34329</strain>
    </source>
</reference>
<dbReference type="EMBL" id="JAKWBI020000687">
    <property type="protein sequence ID" value="KAJ2892954.1"/>
    <property type="molecule type" value="Genomic_DNA"/>
</dbReference>
<keyword evidence="4" id="KW-1185">Reference proteome</keyword>
<feature type="domain" description="Aminoglycoside phosphotransferase" evidence="2">
    <location>
        <begin position="121"/>
        <end position="239"/>
    </location>
</feature>
<evidence type="ECO:0000313" key="3">
    <source>
        <dbReference type="EMBL" id="KAJ2892954.1"/>
    </source>
</evidence>
<protein>
    <recommendedName>
        <fullName evidence="2">Aminoglycoside phosphotransferase domain-containing protein</fullName>
    </recommendedName>
</protein>
<evidence type="ECO:0000259" key="2">
    <source>
        <dbReference type="Pfam" id="PF01636"/>
    </source>
</evidence>
<feature type="region of interest" description="Disordered" evidence="1">
    <location>
        <begin position="388"/>
        <end position="432"/>
    </location>
</feature>
<dbReference type="Pfam" id="PF01636">
    <property type="entry name" value="APH"/>
    <property type="match status" value="1"/>
</dbReference>
<evidence type="ECO:0000256" key="1">
    <source>
        <dbReference type="SAM" id="MobiDB-lite"/>
    </source>
</evidence>
<dbReference type="InterPro" id="IPR011009">
    <property type="entry name" value="Kinase-like_dom_sf"/>
</dbReference>